<sequence length="231" mass="25424">MDIIQILRSLSVAALPILIAITFHEVAHGWVAYKRGDTTAREMGRLTLNPIAHIDLMGTIIMPIMLFILSSGSFIFGSAKPVPVNFGRLKNPRVDAALVSAAGPVANIMIATLSIVLIAVMSRLSPVTHDPNTMWAKILIPVEQMLRYSVYFNVFLAAFNLIPIPPLDGGRIVVSLLPYRQAYIYSMIEPYGILIVLALWVTGMAQYIITPIQKVVQFLIGMILMPLGKIL</sequence>
<keyword evidence="6 13" id="KW-0812">Transmembrane</keyword>
<dbReference type="Proteomes" id="UP000033423">
    <property type="component" value="Unassembled WGS sequence"/>
</dbReference>
<dbReference type="InterPro" id="IPR008915">
    <property type="entry name" value="Peptidase_M50"/>
</dbReference>
<keyword evidence="7" id="KW-0479">Metal-binding</keyword>
<evidence type="ECO:0000256" key="7">
    <source>
        <dbReference type="ARBA" id="ARBA00022723"/>
    </source>
</evidence>
<evidence type="ECO:0000259" key="14">
    <source>
        <dbReference type="Pfam" id="PF02163"/>
    </source>
</evidence>
<dbReference type="GO" id="GO:0005886">
    <property type="term" value="C:plasma membrane"/>
    <property type="evidence" value="ECO:0007669"/>
    <property type="project" value="UniProtKB-SubCell"/>
</dbReference>
<evidence type="ECO:0000256" key="13">
    <source>
        <dbReference type="SAM" id="Phobius"/>
    </source>
</evidence>
<evidence type="ECO:0000256" key="6">
    <source>
        <dbReference type="ARBA" id="ARBA00022692"/>
    </source>
</evidence>
<feature type="transmembrane region" description="Helical" evidence="13">
    <location>
        <begin position="145"/>
        <end position="162"/>
    </location>
</feature>
<evidence type="ECO:0000256" key="12">
    <source>
        <dbReference type="ARBA" id="ARBA00023136"/>
    </source>
</evidence>
<feature type="transmembrane region" description="Helical" evidence="13">
    <location>
        <begin position="12"/>
        <end position="33"/>
    </location>
</feature>
<evidence type="ECO:0000256" key="4">
    <source>
        <dbReference type="ARBA" id="ARBA00022475"/>
    </source>
</evidence>
<protein>
    <submittedName>
        <fullName evidence="15">Peptidase M50</fullName>
        <ecNumber evidence="15">3.4.24.-</ecNumber>
    </submittedName>
</protein>
<proteinExistence type="inferred from homology"/>
<dbReference type="EMBL" id="LACI01001132">
    <property type="protein sequence ID" value="KJU85181.1"/>
    <property type="molecule type" value="Genomic_DNA"/>
</dbReference>
<organism evidence="15 16">
    <name type="scientific">Candidatus Magnetobacterium bavaricum</name>
    <dbReference type="NCBI Taxonomy" id="29290"/>
    <lineage>
        <taxon>Bacteria</taxon>
        <taxon>Pseudomonadati</taxon>
        <taxon>Nitrospirota</taxon>
        <taxon>Thermodesulfovibrionia</taxon>
        <taxon>Thermodesulfovibrionales</taxon>
        <taxon>Candidatus Magnetobacteriaceae</taxon>
        <taxon>Candidatus Magnetobacterium</taxon>
    </lineage>
</organism>
<dbReference type="EC" id="3.4.24.-" evidence="15"/>
<dbReference type="CDD" id="cd06158">
    <property type="entry name" value="S2P-M50_like_1"/>
    <property type="match status" value="1"/>
</dbReference>
<keyword evidence="8 15" id="KW-0378">Hydrolase</keyword>
<evidence type="ECO:0000256" key="3">
    <source>
        <dbReference type="ARBA" id="ARBA00007931"/>
    </source>
</evidence>
<evidence type="ECO:0000256" key="5">
    <source>
        <dbReference type="ARBA" id="ARBA00022670"/>
    </source>
</evidence>
<dbReference type="GO" id="GO:0046872">
    <property type="term" value="F:metal ion binding"/>
    <property type="evidence" value="ECO:0007669"/>
    <property type="project" value="UniProtKB-KW"/>
</dbReference>
<keyword evidence="9" id="KW-0862">Zinc</keyword>
<feature type="transmembrane region" description="Helical" evidence="13">
    <location>
        <begin position="182"/>
        <end position="201"/>
    </location>
</feature>
<keyword evidence="4" id="KW-1003">Cell membrane</keyword>
<comment type="similarity">
    <text evidence="3">Belongs to the peptidase M50B family.</text>
</comment>
<name>A0A0F3GTI5_9BACT</name>
<keyword evidence="16" id="KW-1185">Reference proteome</keyword>
<feature type="transmembrane region" description="Helical" evidence="13">
    <location>
        <begin position="96"/>
        <end position="124"/>
    </location>
</feature>
<evidence type="ECO:0000256" key="2">
    <source>
        <dbReference type="ARBA" id="ARBA00004651"/>
    </source>
</evidence>
<keyword evidence="5" id="KW-0645">Protease</keyword>
<dbReference type="PANTHER" id="PTHR35864">
    <property type="entry name" value="ZINC METALLOPROTEASE MJ0611-RELATED"/>
    <property type="match status" value="1"/>
</dbReference>
<dbReference type="Pfam" id="PF02163">
    <property type="entry name" value="Peptidase_M50"/>
    <property type="match status" value="2"/>
</dbReference>
<keyword evidence="11" id="KW-0482">Metalloprotease</keyword>
<evidence type="ECO:0000256" key="10">
    <source>
        <dbReference type="ARBA" id="ARBA00022989"/>
    </source>
</evidence>
<feature type="domain" description="Peptidase M50" evidence="14">
    <location>
        <begin position="142"/>
        <end position="198"/>
    </location>
</feature>
<feature type="transmembrane region" description="Helical" evidence="13">
    <location>
        <begin position="54"/>
        <end position="76"/>
    </location>
</feature>
<evidence type="ECO:0000256" key="9">
    <source>
        <dbReference type="ARBA" id="ARBA00022833"/>
    </source>
</evidence>
<dbReference type="GO" id="GO:0008237">
    <property type="term" value="F:metallopeptidase activity"/>
    <property type="evidence" value="ECO:0007669"/>
    <property type="project" value="UniProtKB-KW"/>
</dbReference>
<evidence type="ECO:0000313" key="16">
    <source>
        <dbReference type="Proteomes" id="UP000033423"/>
    </source>
</evidence>
<keyword evidence="12 13" id="KW-0472">Membrane</keyword>
<feature type="domain" description="Peptidase M50" evidence="14">
    <location>
        <begin position="13"/>
        <end position="123"/>
    </location>
</feature>
<comment type="subcellular location">
    <subcellularLocation>
        <location evidence="2">Cell membrane</location>
        <topology evidence="2">Multi-pass membrane protein</topology>
    </subcellularLocation>
</comment>
<dbReference type="GO" id="GO:0006508">
    <property type="term" value="P:proteolysis"/>
    <property type="evidence" value="ECO:0007669"/>
    <property type="project" value="UniProtKB-KW"/>
</dbReference>
<dbReference type="AlphaFoldDB" id="A0A0F3GTI5"/>
<accession>A0A0F3GTI5</accession>
<comment type="cofactor">
    <cofactor evidence="1">
        <name>Zn(2+)</name>
        <dbReference type="ChEBI" id="CHEBI:29105"/>
    </cofactor>
</comment>
<comment type="caution">
    <text evidence="15">The sequence shown here is derived from an EMBL/GenBank/DDBJ whole genome shotgun (WGS) entry which is preliminary data.</text>
</comment>
<evidence type="ECO:0000256" key="8">
    <source>
        <dbReference type="ARBA" id="ARBA00022801"/>
    </source>
</evidence>
<keyword evidence="10 13" id="KW-1133">Transmembrane helix</keyword>
<evidence type="ECO:0000313" key="15">
    <source>
        <dbReference type="EMBL" id="KJU85181.1"/>
    </source>
</evidence>
<dbReference type="InterPro" id="IPR052348">
    <property type="entry name" value="Metallopeptidase_M50B"/>
</dbReference>
<dbReference type="PANTHER" id="PTHR35864:SF1">
    <property type="entry name" value="ZINC METALLOPROTEASE YWHC-RELATED"/>
    <property type="match status" value="1"/>
</dbReference>
<dbReference type="InterPro" id="IPR044537">
    <property type="entry name" value="Rip2-like"/>
</dbReference>
<evidence type="ECO:0000256" key="11">
    <source>
        <dbReference type="ARBA" id="ARBA00023049"/>
    </source>
</evidence>
<gene>
    <name evidence="15" type="ORF">MBAV_002626</name>
</gene>
<reference evidence="15 16" key="1">
    <citation type="submission" date="2015-02" db="EMBL/GenBank/DDBJ databases">
        <title>Single-cell genomics of uncultivated deep-branching MTB reveals a conserved set of magnetosome genes.</title>
        <authorList>
            <person name="Kolinko S."/>
            <person name="Richter M."/>
            <person name="Glockner F.O."/>
            <person name="Brachmann A."/>
            <person name="Schuler D."/>
        </authorList>
    </citation>
    <scope>NUCLEOTIDE SEQUENCE [LARGE SCALE GENOMIC DNA]</scope>
    <source>
        <strain evidence="15">TM-1</strain>
    </source>
</reference>
<evidence type="ECO:0000256" key="1">
    <source>
        <dbReference type="ARBA" id="ARBA00001947"/>
    </source>
</evidence>